<gene>
    <name evidence="2" type="ORF">BJX68DRAFT_261672</name>
</gene>
<name>A0ABR4L3X1_9EURO</name>
<evidence type="ECO:0000313" key="3">
    <source>
        <dbReference type="Proteomes" id="UP001610444"/>
    </source>
</evidence>
<dbReference type="EMBL" id="JBFXLR010000003">
    <property type="protein sequence ID" value="KAL2859225.1"/>
    <property type="molecule type" value="Genomic_DNA"/>
</dbReference>
<dbReference type="RefSeq" id="XP_070904159.1">
    <property type="nucleotide sequence ID" value="XM_071044204.1"/>
</dbReference>
<accession>A0ABR4L3X1</accession>
<keyword evidence="3" id="KW-1185">Reference proteome</keyword>
<feature type="region of interest" description="Disordered" evidence="1">
    <location>
        <begin position="116"/>
        <end position="141"/>
    </location>
</feature>
<evidence type="ECO:0000256" key="1">
    <source>
        <dbReference type="SAM" id="MobiDB-lite"/>
    </source>
</evidence>
<feature type="compositionally biased region" description="Acidic residues" evidence="1">
    <location>
        <begin position="120"/>
        <end position="132"/>
    </location>
</feature>
<organism evidence="2 3">
    <name type="scientific">Aspergillus pseudodeflectus</name>
    <dbReference type="NCBI Taxonomy" id="176178"/>
    <lineage>
        <taxon>Eukaryota</taxon>
        <taxon>Fungi</taxon>
        <taxon>Dikarya</taxon>
        <taxon>Ascomycota</taxon>
        <taxon>Pezizomycotina</taxon>
        <taxon>Eurotiomycetes</taxon>
        <taxon>Eurotiomycetidae</taxon>
        <taxon>Eurotiales</taxon>
        <taxon>Aspergillaceae</taxon>
        <taxon>Aspergillus</taxon>
        <taxon>Aspergillus subgen. Nidulantes</taxon>
    </lineage>
</organism>
<reference evidence="2 3" key="1">
    <citation type="submission" date="2024-07" db="EMBL/GenBank/DDBJ databases">
        <title>Section-level genome sequencing and comparative genomics of Aspergillus sections Usti and Cavernicolus.</title>
        <authorList>
            <consortium name="Lawrence Berkeley National Laboratory"/>
            <person name="Nybo J.L."/>
            <person name="Vesth T.C."/>
            <person name="Theobald S."/>
            <person name="Frisvad J.C."/>
            <person name="Larsen T.O."/>
            <person name="Kjaerboelling I."/>
            <person name="Rothschild-Mancinelli K."/>
            <person name="Lyhne E.K."/>
            <person name="Kogle M.E."/>
            <person name="Barry K."/>
            <person name="Clum A."/>
            <person name="Na H."/>
            <person name="Ledsgaard L."/>
            <person name="Lin J."/>
            <person name="Lipzen A."/>
            <person name="Kuo A."/>
            <person name="Riley R."/>
            <person name="Mondo S."/>
            <person name="LaButti K."/>
            <person name="Haridas S."/>
            <person name="Pangalinan J."/>
            <person name="Salamov A.A."/>
            <person name="Simmons B.A."/>
            <person name="Magnuson J.K."/>
            <person name="Chen J."/>
            <person name="Drula E."/>
            <person name="Henrissat B."/>
            <person name="Wiebenga A."/>
            <person name="Lubbers R.J."/>
            <person name="Gomes A.C."/>
            <person name="Macurrencykelacurrency M.R."/>
            <person name="Stajich J."/>
            <person name="Grigoriev I.V."/>
            <person name="Mortensen U.H."/>
            <person name="De vries R.P."/>
            <person name="Baker S.E."/>
            <person name="Andersen M.R."/>
        </authorList>
    </citation>
    <scope>NUCLEOTIDE SEQUENCE [LARGE SCALE GENOMIC DNA]</scope>
    <source>
        <strain evidence="2 3">CBS 756.74</strain>
    </source>
</reference>
<dbReference type="GeneID" id="98159368"/>
<dbReference type="SUPFAM" id="SSF54909">
    <property type="entry name" value="Dimeric alpha+beta barrel"/>
    <property type="match status" value="1"/>
</dbReference>
<dbReference type="InterPro" id="IPR011008">
    <property type="entry name" value="Dimeric_a/b-barrel"/>
</dbReference>
<dbReference type="Proteomes" id="UP001610444">
    <property type="component" value="Unassembled WGS sequence"/>
</dbReference>
<sequence>MSSHDSDSISLQVTVYLAEEDLDTFFAALGSVFNKIASEPYCTLFEVYQSQEDKGQILMLKNWSSTREWLVNVGMRRPYLDEYHAITEPLFLRPKDIKILDRKGGKWSIVKKKNGQIWDGDGDGDGDGDEDDNVKGTKIDL</sequence>
<dbReference type="Gene3D" id="3.30.70.100">
    <property type="match status" value="1"/>
</dbReference>
<proteinExistence type="predicted"/>
<protein>
    <recommendedName>
        <fullName evidence="4">ABM domain-containing protein</fullName>
    </recommendedName>
</protein>
<evidence type="ECO:0008006" key="4">
    <source>
        <dbReference type="Google" id="ProtNLM"/>
    </source>
</evidence>
<comment type="caution">
    <text evidence="2">The sequence shown here is derived from an EMBL/GenBank/DDBJ whole genome shotgun (WGS) entry which is preliminary data.</text>
</comment>
<evidence type="ECO:0000313" key="2">
    <source>
        <dbReference type="EMBL" id="KAL2859225.1"/>
    </source>
</evidence>